<dbReference type="InterPro" id="IPR026564">
    <property type="entry name" value="Transcrip_reg_TACO1-like_dom3"/>
</dbReference>
<dbReference type="Pfam" id="PF20772">
    <property type="entry name" value="TACO1_YebC_N"/>
    <property type="match status" value="1"/>
</dbReference>
<dbReference type="NCBIfam" id="NF009044">
    <property type="entry name" value="PRK12378.1"/>
    <property type="match status" value="1"/>
</dbReference>
<evidence type="ECO:0000259" key="7">
    <source>
        <dbReference type="Pfam" id="PF01709"/>
    </source>
</evidence>
<dbReference type="FunFam" id="1.10.10.200:FF:000002">
    <property type="entry name" value="Probable transcriptional regulatory protein CLM62_37755"/>
    <property type="match status" value="1"/>
</dbReference>
<feature type="domain" description="TACO1/YebC-like N-terminal" evidence="8">
    <location>
        <begin position="5"/>
        <end position="75"/>
    </location>
</feature>
<evidence type="ECO:0000313" key="9">
    <source>
        <dbReference type="EMBL" id="RIH66710.1"/>
    </source>
</evidence>
<proteinExistence type="inferred from homology"/>
<dbReference type="AlphaFoldDB" id="A0A399D969"/>
<protein>
    <recommendedName>
        <fullName evidence="6">Probable transcriptional regulatory protein D1164_03680</fullName>
    </recommendedName>
</protein>
<name>A0A399D969_9BACT</name>
<keyword evidence="3 6" id="KW-0805">Transcription regulation</keyword>
<accession>A0A399D969</accession>
<dbReference type="Pfam" id="PF01709">
    <property type="entry name" value="Transcrip_reg"/>
    <property type="match status" value="1"/>
</dbReference>
<reference evidence="9 10" key="1">
    <citation type="journal article" date="2015" name="Int. J. Syst. Evol. Microbiol.">
        <title>Mariniphaga sediminis sp. nov., isolated from coastal sediment.</title>
        <authorList>
            <person name="Wang F.Q."/>
            <person name="Shen Q.Y."/>
            <person name="Chen G.J."/>
            <person name="Du Z.J."/>
        </authorList>
    </citation>
    <scope>NUCLEOTIDE SEQUENCE [LARGE SCALE GENOMIC DNA]</scope>
    <source>
        <strain evidence="9 10">SY21</strain>
    </source>
</reference>
<dbReference type="GO" id="GO:0005829">
    <property type="term" value="C:cytosol"/>
    <property type="evidence" value="ECO:0007669"/>
    <property type="project" value="TreeGrafter"/>
</dbReference>
<dbReference type="Gene3D" id="3.30.70.980">
    <property type="match status" value="2"/>
</dbReference>
<dbReference type="EMBL" id="QWET01000002">
    <property type="protein sequence ID" value="RIH66710.1"/>
    <property type="molecule type" value="Genomic_DNA"/>
</dbReference>
<sequence>MSGHSKWSTIKRKKGALDAKRSKMFSKLSKEITVSAKLGGADVEANSRLRLAVQNAKGQNMSKDVIERAISKAEKDTSNFEEMTFEGYGPGGVAIFVECLSDNNNRTVGSVRSAFSKHNGHLGTNGSVAFLFETKGIFTVPVSGKTRDEMFELEMIDAGAEEMEETDGYVGITTAMEDFGNVSKKLEELGVETESQGLQRIPTTSTALEVEDAKKVLRLVERLEEDDDVQNVYHNLEFTAELEAALAEE</sequence>
<feature type="domain" description="TACO1/YebC-like second and third" evidence="7">
    <location>
        <begin position="80"/>
        <end position="236"/>
    </location>
</feature>
<dbReference type="NCBIfam" id="TIGR01033">
    <property type="entry name" value="YebC/PmpR family DNA-binding transcriptional regulator"/>
    <property type="match status" value="1"/>
</dbReference>
<dbReference type="PANTHER" id="PTHR12532">
    <property type="entry name" value="TRANSLATIONAL ACTIVATOR OF CYTOCHROME C OXIDASE 1"/>
    <property type="match status" value="1"/>
</dbReference>
<comment type="similarity">
    <text evidence="1 6">Belongs to the TACO1 family.</text>
</comment>
<organism evidence="9 10">
    <name type="scientific">Mariniphaga sediminis</name>
    <dbReference type="NCBI Taxonomy" id="1628158"/>
    <lineage>
        <taxon>Bacteria</taxon>
        <taxon>Pseudomonadati</taxon>
        <taxon>Bacteroidota</taxon>
        <taxon>Bacteroidia</taxon>
        <taxon>Marinilabiliales</taxon>
        <taxon>Prolixibacteraceae</taxon>
        <taxon>Mariniphaga</taxon>
    </lineage>
</organism>
<dbReference type="GO" id="GO:0003677">
    <property type="term" value="F:DNA binding"/>
    <property type="evidence" value="ECO:0007669"/>
    <property type="project" value="UniProtKB-UniRule"/>
</dbReference>
<comment type="caution">
    <text evidence="9">The sequence shown here is derived from an EMBL/GenBank/DDBJ whole genome shotgun (WGS) entry which is preliminary data.</text>
</comment>
<evidence type="ECO:0000256" key="2">
    <source>
        <dbReference type="ARBA" id="ARBA00022490"/>
    </source>
</evidence>
<keyword evidence="4 6" id="KW-0238">DNA-binding</keyword>
<gene>
    <name evidence="9" type="ORF">D1164_03680</name>
</gene>
<evidence type="ECO:0000256" key="5">
    <source>
        <dbReference type="ARBA" id="ARBA00023163"/>
    </source>
</evidence>
<keyword evidence="2 6" id="KW-0963">Cytoplasm</keyword>
<dbReference type="NCBIfam" id="NF001030">
    <property type="entry name" value="PRK00110.1"/>
    <property type="match status" value="1"/>
</dbReference>
<keyword evidence="5 6" id="KW-0804">Transcription</keyword>
<keyword evidence="10" id="KW-1185">Reference proteome</keyword>
<dbReference type="OrthoDB" id="9781053at2"/>
<dbReference type="InterPro" id="IPR002876">
    <property type="entry name" value="Transcrip_reg_TACO1-like"/>
</dbReference>
<evidence type="ECO:0000256" key="1">
    <source>
        <dbReference type="ARBA" id="ARBA00008724"/>
    </source>
</evidence>
<evidence type="ECO:0000259" key="8">
    <source>
        <dbReference type="Pfam" id="PF20772"/>
    </source>
</evidence>
<dbReference type="HAMAP" id="MF_00693">
    <property type="entry name" value="Transcrip_reg_TACO1"/>
    <property type="match status" value="1"/>
</dbReference>
<dbReference type="InterPro" id="IPR029072">
    <property type="entry name" value="YebC-like"/>
</dbReference>
<dbReference type="InterPro" id="IPR048300">
    <property type="entry name" value="TACO1_YebC-like_2nd/3rd_dom"/>
</dbReference>
<comment type="subcellular location">
    <subcellularLocation>
        <location evidence="6">Cytoplasm</location>
    </subcellularLocation>
</comment>
<evidence type="ECO:0000256" key="4">
    <source>
        <dbReference type="ARBA" id="ARBA00023125"/>
    </source>
</evidence>
<dbReference type="GO" id="GO:0006355">
    <property type="term" value="P:regulation of DNA-templated transcription"/>
    <property type="evidence" value="ECO:0007669"/>
    <property type="project" value="UniProtKB-UniRule"/>
</dbReference>
<dbReference type="InterPro" id="IPR017856">
    <property type="entry name" value="Integrase-like_N"/>
</dbReference>
<dbReference type="RefSeq" id="WP_119348583.1">
    <property type="nucleotide sequence ID" value="NZ_JBFHKJ010000050.1"/>
</dbReference>
<dbReference type="PANTHER" id="PTHR12532:SF6">
    <property type="entry name" value="TRANSCRIPTIONAL REGULATORY PROTEIN YEBC-RELATED"/>
    <property type="match status" value="1"/>
</dbReference>
<dbReference type="Gene3D" id="1.10.10.200">
    <property type="match status" value="1"/>
</dbReference>
<evidence type="ECO:0000256" key="3">
    <source>
        <dbReference type="ARBA" id="ARBA00023015"/>
    </source>
</evidence>
<dbReference type="SUPFAM" id="SSF75625">
    <property type="entry name" value="YebC-like"/>
    <property type="match status" value="1"/>
</dbReference>
<dbReference type="Proteomes" id="UP000266441">
    <property type="component" value="Unassembled WGS sequence"/>
</dbReference>
<evidence type="ECO:0000313" key="10">
    <source>
        <dbReference type="Proteomes" id="UP000266441"/>
    </source>
</evidence>
<dbReference type="InterPro" id="IPR049083">
    <property type="entry name" value="TACO1_YebC_N"/>
</dbReference>
<evidence type="ECO:0000256" key="6">
    <source>
        <dbReference type="HAMAP-Rule" id="MF_00693"/>
    </source>
</evidence>